<sequence length="103" mass="11169">MGLFVDGRPQLSIDNTETPTVRRHRHHRRGYGWGTTLKTKKYIQFDARGDVGPVRSGDVCLIDDMSAAPIRHQHVTASVSGEACRAFSCSCASSNVIVGPASV</sequence>
<dbReference type="Proteomes" id="UP000299102">
    <property type="component" value="Unassembled WGS sequence"/>
</dbReference>
<gene>
    <name evidence="1" type="ORF">EVAR_2954_1</name>
</gene>
<dbReference type="AlphaFoldDB" id="A0A4C1T114"/>
<evidence type="ECO:0000313" key="1">
    <source>
        <dbReference type="EMBL" id="GBP08172.1"/>
    </source>
</evidence>
<accession>A0A4C1T114</accession>
<proteinExistence type="predicted"/>
<reference evidence="1 2" key="1">
    <citation type="journal article" date="2019" name="Commun. Biol.">
        <title>The bagworm genome reveals a unique fibroin gene that provides high tensile strength.</title>
        <authorList>
            <person name="Kono N."/>
            <person name="Nakamura H."/>
            <person name="Ohtoshi R."/>
            <person name="Tomita M."/>
            <person name="Numata K."/>
            <person name="Arakawa K."/>
        </authorList>
    </citation>
    <scope>NUCLEOTIDE SEQUENCE [LARGE SCALE GENOMIC DNA]</scope>
</reference>
<keyword evidence="2" id="KW-1185">Reference proteome</keyword>
<name>A0A4C1T114_EUMVA</name>
<organism evidence="1 2">
    <name type="scientific">Eumeta variegata</name>
    <name type="common">Bagworm moth</name>
    <name type="synonym">Eumeta japonica</name>
    <dbReference type="NCBI Taxonomy" id="151549"/>
    <lineage>
        <taxon>Eukaryota</taxon>
        <taxon>Metazoa</taxon>
        <taxon>Ecdysozoa</taxon>
        <taxon>Arthropoda</taxon>
        <taxon>Hexapoda</taxon>
        <taxon>Insecta</taxon>
        <taxon>Pterygota</taxon>
        <taxon>Neoptera</taxon>
        <taxon>Endopterygota</taxon>
        <taxon>Lepidoptera</taxon>
        <taxon>Glossata</taxon>
        <taxon>Ditrysia</taxon>
        <taxon>Tineoidea</taxon>
        <taxon>Psychidae</taxon>
        <taxon>Oiketicinae</taxon>
        <taxon>Eumeta</taxon>
    </lineage>
</organism>
<evidence type="ECO:0000313" key="2">
    <source>
        <dbReference type="Proteomes" id="UP000299102"/>
    </source>
</evidence>
<comment type="caution">
    <text evidence="1">The sequence shown here is derived from an EMBL/GenBank/DDBJ whole genome shotgun (WGS) entry which is preliminary data.</text>
</comment>
<dbReference type="EMBL" id="BGZK01000029">
    <property type="protein sequence ID" value="GBP08172.1"/>
    <property type="molecule type" value="Genomic_DNA"/>
</dbReference>
<protein>
    <submittedName>
        <fullName evidence="1">Uncharacterized protein</fullName>
    </submittedName>
</protein>